<comment type="caution">
    <text evidence="2">The sequence shown here is derived from an EMBL/GenBank/DDBJ whole genome shotgun (WGS) entry which is preliminary data.</text>
</comment>
<name>A0A438GRL9_VITVI</name>
<organism evidence="2 3">
    <name type="scientific">Vitis vinifera</name>
    <name type="common">Grape</name>
    <dbReference type="NCBI Taxonomy" id="29760"/>
    <lineage>
        <taxon>Eukaryota</taxon>
        <taxon>Viridiplantae</taxon>
        <taxon>Streptophyta</taxon>
        <taxon>Embryophyta</taxon>
        <taxon>Tracheophyta</taxon>
        <taxon>Spermatophyta</taxon>
        <taxon>Magnoliopsida</taxon>
        <taxon>eudicotyledons</taxon>
        <taxon>Gunneridae</taxon>
        <taxon>Pentapetalae</taxon>
        <taxon>rosids</taxon>
        <taxon>Vitales</taxon>
        <taxon>Vitaceae</taxon>
        <taxon>Viteae</taxon>
        <taxon>Vitis</taxon>
    </lineage>
</organism>
<protein>
    <submittedName>
        <fullName evidence="2">Uncharacterized protein</fullName>
    </submittedName>
</protein>
<dbReference type="InterPro" id="IPR003676">
    <property type="entry name" value="SAUR_fam"/>
</dbReference>
<dbReference type="PANTHER" id="PTHR31374:SF6">
    <property type="entry name" value="OS04G0608300 PROTEIN"/>
    <property type="match status" value="1"/>
</dbReference>
<dbReference type="AlphaFoldDB" id="A0A438GRL9"/>
<dbReference type="GO" id="GO:0009733">
    <property type="term" value="P:response to auxin"/>
    <property type="evidence" value="ECO:0007669"/>
    <property type="project" value="InterPro"/>
</dbReference>
<proteinExistence type="inferred from homology"/>
<evidence type="ECO:0000313" key="3">
    <source>
        <dbReference type="Proteomes" id="UP000288805"/>
    </source>
</evidence>
<dbReference type="PANTHER" id="PTHR31374">
    <property type="entry name" value="AUXIN-INDUCED PROTEIN-LIKE-RELATED"/>
    <property type="match status" value="1"/>
</dbReference>
<sequence>MFLKSKRRRFGGLLPFPATAARPQRAATGSHRRLFHLNVSHSSTSSCNNGSKSIKFLKKTLSFTDTSSMLSTKVVPKGFLVVCVGKEQKRFIIPTEYLGHQAFGVLLREVEEESDFSRRVCSRSHVKWLCLRGS</sequence>
<comment type="similarity">
    <text evidence="1">Belongs to the ARG7 family.</text>
</comment>
<dbReference type="Pfam" id="PF02519">
    <property type="entry name" value="Auxin_inducible"/>
    <property type="match status" value="1"/>
</dbReference>
<reference evidence="2 3" key="1">
    <citation type="journal article" date="2018" name="PLoS Genet.">
        <title>Population sequencing reveals clonal diversity and ancestral inbreeding in the grapevine cultivar Chardonnay.</title>
        <authorList>
            <person name="Roach M.J."/>
            <person name="Johnson D.L."/>
            <person name="Bohlmann J."/>
            <person name="van Vuuren H.J."/>
            <person name="Jones S.J."/>
            <person name="Pretorius I.S."/>
            <person name="Schmidt S.A."/>
            <person name="Borneman A.R."/>
        </authorList>
    </citation>
    <scope>NUCLEOTIDE SEQUENCE [LARGE SCALE GENOMIC DNA]</scope>
    <source>
        <strain evidence="3">cv. Chardonnay</strain>
        <tissue evidence="2">Leaf</tissue>
    </source>
</reference>
<evidence type="ECO:0000256" key="1">
    <source>
        <dbReference type="ARBA" id="ARBA00006974"/>
    </source>
</evidence>
<evidence type="ECO:0000313" key="2">
    <source>
        <dbReference type="EMBL" id="RVW74860.1"/>
    </source>
</evidence>
<dbReference type="Proteomes" id="UP000288805">
    <property type="component" value="Unassembled WGS sequence"/>
</dbReference>
<gene>
    <name evidence="2" type="ORF">CK203_054618</name>
</gene>
<accession>A0A438GRL9</accession>
<dbReference type="EMBL" id="QGNW01000361">
    <property type="protein sequence ID" value="RVW74860.1"/>
    <property type="molecule type" value="Genomic_DNA"/>
</dbReference>